<reference evidence="2" key="1">
    <citation type="submission" date="2020-05" db="UniProtKB">
        <authorList>
            <consortium name="EnsemblMetazoa"/>
        </authorList>
    </citation>
    <scope>IDENTIFICATION</scope>
    <source>
        <strain evidence="2">Aabys</strain>
    </source>
</reference>
<feature type="transmembrane region" description="Helical" evidence="1">
    <location>
        <begin position="124"/>
        <end position="143"/>
    </location>
</feature>
<keyword evidence="1" id="KW-0812">Transmembrane</keyword>
<feature type="transmembrane region" description="Helical" evidence="1">
    <location>
        <begin position="7"/>
        <end position="24"/>
    </location>
</feature>
<reference evidence="4" key="2">
    <citation type="submission" date="2025-04" db="UniProtKB">
        <authorList>
            <consortium name="RefSeq"/>
        </authorList>
    </citation>
    <scope>IDENTIFICATION</scope>
    <source>
        <strain evidence="4">Aabys</strain>
    </source>
</reference>
<dbReference type="InterPro" id="IPR031720">
    <property type="entry name" value="DUF4728"/>
</dbReference>
<dbReference type="VEuPathDB" id="VectorBase:MDOMA2_015439"/>
<dbReference type="GeneID" id="101888872"/>
<evidence type="ECO:0000313" key="3">
    <source>
        <dbReference type="Proteomes" id="UP001652621"/>
    </source>
</evidence>
<dbReference type="KEGG" id="mde:101888872"/>
<dbReference type="RefSeq" id="XP_005178382.1">
    <property type="nucleotide sequence ID" value="XM_005178325.3"/>
</dbReference>
<dbReference type="EnsemblMetazoa" id="MDOA013820-RA">
    <property type="protein sequence ID" value="MDOA013820-PA"/>
    <property type="gene ID" value="MDOA013820"/>
</dbReference>
<keyword evidence="1" id="KW-1133">Transmembrane helix</keyword>
<dbReference type="Pfam" id="PF15860">
    <property type="entry name" value="DUF4728"/>
    <property type="match status" value="1"/>
</dbReference>
<evidence type="ECO:0000313" key="2">
    <source>
        <dbReference type="EnsemblMetazoa" id="MDOA013820-PA"/>
    </source>
</evidence>
<keyword evidence="1" id="KW-0472">Membrane</keyword>
<keyword evidence="3" id="KW-1185">Reference proteome</keyword>
<evidence type="ECO:0000256" key="1">
    <source>
        <dbReference type="SAM" id="Phobius"/>
    </source>
</evidence>
<organism evidence="2">
    <name type="scientific">Musca domestica</name>
    <name type="common">House fly</name>
    <dbReference type="NCBI Taxonomy" id="7370"/>
    <lineage>
        <taxon>Eukaryota</taxon>
        <taxon>Metazoa</taxon>
        <taxon>Ecdysozoa</taxon>
        <taxon>Arthropoda</taxon>
        <taxon>Hexapoda</taxon>
        <taxon>Insecta</taxon>
        <taxon>Pterygota</taxon>
        <taxon>Neoptera</taxon>
        <taxon>Endopterygota</taxon>
        <taxon>Diptera</taxon>
        <taxon>Brachycera</taxon>
        <taxon>Muscomorpha</taxon>
        <taxon>Muscoidea</taxon>
        <taxon>Muscidae</taxon>
        <taxon>Musca</taxon>
    </lineage>
</organism>
<dbReference type="Proteomes" id="UP001652621">
    <property type="component" value="Unplaced"/>
</dbReference>
<accession>A0A1I8NCL4</accession>
<feature type="transmembrane region" description="Helical" evidence="1">
    <location>
        <begin position="64"/>
        <end position="84"/>
    </location>
</feature>
<evidence type="ECO:0000313" key="4">
    <source>
        <dbReference type="RefSeq" id="XP_005178382.1"/>
    </source>
</evidence>
<name>A0A1I8NCL4_MUSDO</name>
<dbReference type="VEuPathDB" id="VectorBase:MDOA013820"/>
<sequence length="185" mass="21088">MGHCSNWIFVVALLYICIFTYFGIDNTVDLYKIHISVGKGNGTNVVDPDTNTNEYTPEVKSALISYHTVLLIFALAMIISSNMLMMGVIKKKHTYFLPWLVCSILDAVYDILINFFVETPKEKSSVYIASTIFVVAMWYPVYYQYKRFLYAKQSPHVTEVNAVVPDHTYEGYVMKPGNKSIIVPV</sequence>
<feature type="transmembrane region" description="Helical" evidence="1">
    <location>
        <begin position="96"/>
        <end position="117"/>
    </location>
</feature>
<dbReference type="AlphaFoldDB" id="A0A1I8NCL4"/>
<protein>
    <submittedName>
        <fullName evidence="4">Uncharacterized protein LOC101888872</fullName>
    </submittedName>
</protein>
<gene>
    <name evidence="2" type="primary">101888872</name>
    <name evidence="4" type="synonym">LOC101888872</name>
</gene>
<proteinExistence type="predicted"/>